<evidence type="ECO:0000313" key="15">
    <source>
        <dbReference type="Proteomes" id="UP000033106"/>
    </source>
</evidence>
<feature type="transmembrane region" description="Helical" evidence="2">
    <location>
        <begin position="186"/>
        <end position="205"/>
    </location>
</feature>
<feature type="transmembrane region" description="Helical" evidence="2">
    <location>
        <begin position="129"/>
        <end position="150"/>
    </location>
</feature>
<evidence type="ECO:0000313" key="10">
    <source>
        <dbReference type="EMBL" id="AZF77985.1"/>
    </source>
</evidence>
<sequence length="314" mass="35030">MKMVDELKGNLNSFLILLGIFSFLQFSFKQSFMFPSILPLNIPDSNLLLVIGNISFYFFFVFLLIVSMILSLTYKSLIPLTIILTISPFITLIPNYENSFLLYSLEIAILILGLASTIEGLIKSSLLSILLIPTLVLVNLGIYASILLNIFHNALFISYLTIYLISIAGYLAYVISWGKIKSLRNYIAISVGLLSMIPFIFFENIISHNRYLEILMNMILPSTLGITLYNPYHITLLVMALGLSTMGIVTSLIKGNVSSGVGYFLIITTVFLGIDGFSLLIYMLTPIIGFLVITSSEIESKRRLIDIISPTRNG</sequence>
<dbReference type="Proteomes" id="UP000273443">
    <property type="component" value="Chromosome"/>
</dbReference>
<accession>A0A0E3GUJ9</accession>
<feature type="transmembrane region" description="Helical" evidence="2">
    <location>
        <begin position="48"/>
        <end position="70"/>
    </location>
</feature>
<dbReference type="EMBL" id="CP033238">
    <property type="protein sequence ID" value="AZF75376.1"/>
    <property type="molecule type" value="Genomic_DNA"/>
</dbReference>
<evidence type="ECO:0000313" key="18">
    <source>
        <dbReference type="Proteomes" id="UP000273194"/>
    </source>
</evidence>
<evidence type="ECO:0000313" key="12">
    <source>
        <dbReference type="EMBL" id="AZF83198.1"/>
    </source>
</evidence>
<dbReference type="AlphaFoldDB" id="A0A0E3GUJ9"/>
<dbReference type="PATRIC" id="fig|2287.6.peg.635"/>
<evidence type="ECO:0000313" key="7">
    <source>
        <dbReference type="EMBL" id="AZF70133.1"/>
    </source>
</evidence>
<dbReference type="Proteomes" id="UP000033085">
    <property type="component" value="Chromosome"/>
</dbReference>
<dbReference type="EMBL" id="CP033236">
    <property type="protein sequence ID" value="AZF70133.1"/>
    <property type="molecule type" value="Genomic_DNA"/>
</dbReference>
<evidence type="ECO:0000313" key="13">
    <source>
        <dbReference type="Proteomes" id="UP000033057"/>
    </source>
</evidence>
<dbReference type="InterPro" id="IPR017573">
    <property type="entry name" value="Cyt_b558/566_suB"/>
</dbReference>
<evidence type="ECO:0000313" key="3">
    <source>
        <dbReference type="EMBL" id="AKA73003.1"/>
    </source>
</evidence>
<evidence type="ECO:0000313" key="16">
    <source>
        <dbReference type="Proteomes" id="UP000267993"/>
    </source>
</evidence>
<dbReference type="EMBL" id="CP011056">
    <property type="protein sequence ID" value="AKA75701.1"/>
    <property type="molecule type" value="Genomic_DNA"/>
</dbReference>
<evidence type="ECO:0000313" key="6">
    <source>
        <dbReference type="EMBL" id="AZF67513.1"/>
    </source>
</evidence>
<dbReference type="Proteomes" id="UP000275843">
    <property type="component" value="Chromosome"/>
</dbReference>
<dbReference type="EMBL" id="CP033237">
    <property type="protein sequence ID" value="AZF72753.1"/>
    <property type="molecule type" value="Genomic_DNA"/>
</dbReference>
<dbReference type="KEGG" id="ssol:SULB_0611"/>
<keyword evidence="2" id="KW-0472">Membrane</keyword>
<evidence type="ECO:0000313" key="17">
    <source>
        <dbReference type="Proteomes" id="UP000269431"/>
    </source>
</evidence>
<reference evidence="13 14" key="1">
    <citation type="journal article" date="2015" name="Genome Announc.">
        <title>Complete Genome Sequence of Sulfolobus solfataricus Strain 98/2 and Evolved Derivatives.</title>
        <authorList>
            <person name="McCarthy S."/>
            <person name="Gradnigo J."/>
            <person name="Johnson T."/>
            <person name="Payne S."/>
            <person name="Lipzen A."/>
            <person name="Martin J."/>
            <person name="Schackwitz W."/>
            <person name="Moriyama E."/>
            <person name="Blum P."/>
        </authorList>
    </citation>
    <scope>NUCLEOTIDE SEQUENCE [LARGE SCALE GENOMIC DNA]</scope>
    <source>
        <strain evidence="13">98/2 SULC</strain>
        <strain evidence="3">SARC-B</strain>
        <strain evidence="4">SARC-C</strain>
        <strain evidence="5 15">SULA</strain>
        <strain evidence="14">SULB</strain>
    </source>
</reference>
<dbReference type="Proteomes" id="UP000278715">
    <property type="component" value="Chromosome"/>
</dbReference>
<organism evidence="4 13">
    <name type="scientific">Saccharolobus solfataricus</name>
    <name type="common">Sulfolobus solfataricus</name>
    <dbReference type="NCBI Taxonomy" id="2287"/>
    <lineage>
        <taxon>Archaea</taxon>
        <taxon>Thermoproteota</taxon>
        <taxon>Thermoprotei</taxon>
        <taxon>Sulfolobales</taxon>
        <taxon>Sulfolobaceae</taxon>
        <taxon>Saccharolobus</taxon>
    </lineage>
</organism>
<proteinExistence type="predicted"/>
<dbReference type="EMBL" id="CP033239">
    <property type="protein sequence ID" value="AZF77985.1"/>
    <property type="molecule type" value="Genomic_DNA"/>
</dbReference>
<dbReference type="Proteomes" id="UP000267993">
    <property type="component" value="Chromosome"/>
</dbReference>
<dbReference type="Proteomes" id="UP000269431">
    <property type="component" value="Chromosome"/>
</dbReference>
<dbReference type="EMBL" id="CP011055">
    <property type="protein sequence ID" value="AKA73003.1"/>
    <property type="molecule type" value="Genomic_DNA"/>
</dbReference>
<dbReference type="Proteomes" id="UP000033057">
    <property type="component" value="Chromosome"/>
</dbReference>
<name>A0A0E3GUJ9_SACSO</name>
<feature type="transmembrane region" description="Helical" evidence="2">
    <location>
        <begin position="236"/>
        <end position="257"/>
    </location>
</feature>
<reference evidence="4" key="3">
    <citation type="submission" date="2018-10" db="EMBL/GenBank/DDBJ databases">
        <authorList>
            <person name="McCarthy S."/>
            <person name="Gradnigo J."/>
            <person name="Johnson T."/>
            <person name="Payne S."/>
            <person name="Lipzen A."/>
            <person name="Schackwitz W."/>
            <person name="Martin J."/>
            <person name="Moriyama E."/>
            <person name="Blum P."/>
        </authorList>
    </citation>
    <scope>NUCLEOTIDE SEQUENCE</scope>
    <source>
        <strain evidence="3">SARC-B</strain>
        <strain evidence="4">SARC-C</strain>
        <strain evidence="5">SULA</strain>
    </source>
</reference>
<dbReference type="EMBL" id="CP033235">
    <property type="protein sequence ID" value="AZF67513.1"/>
    <property type="molecule type" value="Genomic_DNA"/>
</dbReference>
<dbReference type="GeneID" id="44128550"/>
<feature type="transmembrane region" description="Helical" evidence="2">
    <location>
        <begin position="77"/>
        <end position="94"/>
    </location>
</feature>
<reference evidence="16 17" key="2">
    <citation type="journal article" date="2018" name="Proc. Natl. Acad. Sci. U.S.A.">
        <title>Nonmutational mechanism of inheritance in the Archaeon Sulfolobus solfataricus.</title>
        <authorList>
            <person name="Payne S."/>
            <person name="McCarthy S."/>
            <person name="Johnson T."/>
            <person name="North E."/>
            <person name="Blum P."/>
        </authorList>
    </citation>
    <scope>NUCLEOTIDE SEQUENCE [LARGE SCALE GENOMIC DNA]</scope>
    <source>
        <strain evidence="7 16">SARC-H</strain>
        <strain evidence="8 20">SARC-I</strain>
        <strain evidence="10 21">SARC-N</strain>
        <strain evidence="11 22">SARC-O</strain>
        <strain evidence="12 17">SUL120</strain>
        <strain evidence="6 18">SULG</strain>
        <strain evidence="9 19">SULM</strain>
    </source>
</reference>
<dbReference type="GeneID" id="1452834"/>
<evidence type="ECO:0000313" key="5">
    <source>
        <dbReference type="EMBL" id="AKA78393.1"/>
    </source>
</evidence>
<protein>
    <recommendedName>
        <fullName evidence="1">Cytochrome b558/566 subunit B</fullName>
    </recommendedName>
</protein>
<evidence type="ECO:0000313" key="20">
    <source>
        <dbReference type="Proteomes" id="UP000275843"/>
    </source>
</evidence>
<feature type="transmembrane region" description="Helical" evidence="2">
    <location>
        <begin position="263"/>
        <end position="293"/>
    </location>
</feature>
<evidence type="ECO:0000313" key="19">
    <source>
        <dbReference type="Proteomes" id="UP000273443"/>
    </source>
</evidence>
<dbReference type="KEGG" id="ssof:SULC_0609"/>
<evidence type="ECO:0000313" key="14">
    <source>
        <dbReference type="Proteomes" id="UP000033085"/>
    </source>
</evidence>
<evidence type="ECO:0000256" key="2">
    <source>
        <dbReference type="SAM" id="Phobius"/>
    </source>
</evidence>
<feature type="transmembrane region" description="Helical" evidence="2">
    <location>
        <begin position="12"/>
        <end position="28"/>
    </location>
</feature>
<dbReference type="NCBIfam" id="TIGR03155">
    <property type="entry name" value="sulfolob_CbsB"/>
    <property type="match status" value="1"/>
</dbReference>
<dbReference type="EMBL" id="CP033241">
    <property type="protein sequence ID" value="AZF83198.1"/>
    <property type="molecule type" value="Genomic_DNA"/>
</dbReference>
<dbReference type="EMBL" id="CP011057">
    <property type="protein sequence ID" value="AKA78393.1"/>
    <property type="molecule type" value="Genomic_DNA"/>
</dbReference>
<dbReference type="Proteomes" id="UP000033106">
    <property type="component" value="Chromosome"/>
</dbReference>
<dbReference type="Proteomes" id="UP000282269">
    <property type="component" value="Chromosome"/>
</dbReference>
<evidence type="ECO:0000313" key="4">
    <source>
        <dbReference type="EMBL" id="AKA75701.1"/>
    </source>
</evidence>
<evidence type="ECO:0000313" key="22">
    <source>
        <dbReference type="Proteomes" id="UP000282269"/>
    </source>
</evidence>
<feature type="transmembrane region" description="Helical" evidence="2">
    <location>
        <begin position="100"/>
        <end position="122"/>
    </location>
</feature>
<evidence type="ECO:0000313" key="8">
    <source>
        <dbReference type="EMBL" id="AZF72753.1"/>
    </source>
</evidence>
<dbReference type="EMBL" id="CP033240">
    <property type="protein sequence ID" value="AZF80590.1"/>
    <property type="molecule type" value="Genomic_DNA"/>
</dbReference>
<evidence type="ECO:0000313" key="9">
    <source>
        <dbReference type="EMBL" id="AZF75376.1"/>
    </source>
</evidence>
<dbReference type="RefSeq" id="WP_009991444.1">
    <property type="nucleotide sequence ID" value="NZ_CP011055.2"/>
</dbReference>
<evidence type="ECO:0000256" key="1">
    <source>
        <dbReference type="NCBIfam" id="TIGR03155"/>
    </source>
</evidence>
<gene>
    <name evidence="4" type="primary">cbsB</name>
    <name evidence="5" type="ORF">SULA_0609</name>
    <name evidence="3" type="ORF">SULB_0611</name>
    <name evidence="4" type="ORF">SULC_0609</name>
    <name evidence="6" type="ORF">SULG_03120</name>
    <name evidence="7" type="ORF">SULH_03120</name>
    <name evidence="8" type="ORF">SULI_03120</name>
    <name evidence="9" type="ORF">SULM_03120</name>
    <name evidence="10" type="ORF">SULN_03120</name>
    <name evidence="11" type="ORF">SULO_03130</name>
    <name evidence="12" type="ORF">SULZ_03165</name>
</gene>
<feature type="transmembrane region" description="Helical" evidence="2">
    <location>
        <begin position="156"/>
        <end position="174"/>
    </location>
</feature>
<dbReference type="KEGG" id="ssoa:SULA_0609"/>
<keyword evidence="2" id="KW-1133">Transmembrane helix</keyword>
<keyword evidence="2" id="KW-0812">Transmembrane</keyword>
<dbReference type="Proteomes" id="UP000273194">
    <property type="component" value="Chromosome"/>
</dbReference>
<dbReference type="OMA" id="IMNMVMP"/>
<evidence type="ECO:0000313" key="21">
    <source>
        <dbReference type="Proteomes" id="UP000278715"/>
    </source>
</evidence>
<evidence type="ECO:0000313" key="11">
    <source>
        <dbReference type="EMBL" id="AZF80590.1"/>
    </source>
</evidence>